<proteinExistence type="predicted"/>
<keyword evidence="2" id="KW-1185">Reference proteome</keyword>
<reference evidence="2" key="1">
    <citation type="journal article" date="2024" name="Algal Res.">
        <title>Biochemical, toxicological and genomic investigation of a high-biomass producing Limnothrix strain isolated from Italian shallow drinking water reservoir.</title>
        <authorList>
            <person name="Simonazzi M."/>
            <person name="Shishido T.K."/>
            <person name="Delbaje E."/>
            <person name="Wahlsten M."/>
            <person name="Fewer D.P."/>
            <person name="Sivonen K."/>
            <person name="Pezzolesi L."/>
            <person name="Pistocchi R."/>
        </authorList>
    </citation>
    <scope>NUCLEOTIDE SEQUENCE [LARGE SCALE GENOMIC DNA]</scope>
    <source>
        <strain evidence="2">LRLZ20PSL1</strain>
    </source>
</reference>
<evidence type="ECO:0000313" key="2">
    <source>
        <dbReference type="Proteomes" id="UP001604335"/>
    </source>
</evidence>
<name>A0ABW7CDQ0_9CYAN</name>
<organism evidence="1 2">
    <name type="scientific">Limnothrix redekei LRLZ20PSL1</name>
    <dbReference type="NCBI Taxonomy" id="3112953"/>
    <lineage>
        <taxon>Bacteria</taxon>
        <taxon>Bacillati</taxon>
        <taxon>Cyanobacteriota</taxon>
        <taxon>Cyanophyceae</taxon>
        <taxon>Pseudanabaenales</taxon>
        <taxon>Pseudanabaenaceae</taxon>
        <taxon>Limnothrix</taxon>
    </lineage>
</organism>
<dbReference type="RefSeq" id="WP_393014608.1">
    <property type="nucleotide sequence ID" value="NZ_JAZAQF010000086.1"/>
</dbReference>
<gene>
    <name evidence="1" type="ORF">VPK24_15070</name>
</gene>
<protein>
    <submittedName>
        <fullName evidence="1">Uncharacterized protein</fullName>
    </submittedName>
</protein>
<accession>A0ABW7CDQ0</accession>
<sequence length="45" mass="5183">MRVTVRAALRDRWVMGNLHFSEHWSGEGHPRAIAPIWPICTGQEI</sequence>
<dbReference type="Proteomes" id="UP001604335">
    <property type="component" value="Unassembled WGS sequence"/>
</dbReference>
<dbReference type="EMBL" id="JAZAQF010000086">
    <property type="protein sequence ID" value="MFG3818963.1"/>
    <property type="molecule type" value="Genomic_DNA"/>
</dbReference>
<comment type="caution">
    <text evidence="1">The sequence shown here is derived from an EMBL/GenBank/DDBJ whole genome shotgun (WGS) entry which is preliminary data.</text>
</comment>
<evidence type="ECO:0000313" key="1">
    <source>
        <dbReference type="EMBL" id="MFG3818963.1"/>
    </source>
</evidence>